<evidence type="ECO:0000313" key="4">
    <source>
        <dbReference type="Proteomes" id="UP001151760"/>
    </source>
</evidence>
<keyword evidence="3" id="KW-0548">Nucleotidyltransferase</keyword>
<keyword evidence="3" id="KW-0808">Transferase</keyword>
<sequence length="532" mass="60650">MSTRSTSSNLFSPLRDPESLIRRRNLGEPSSIFDFEEVMSIPHNNQGPPPAGPPPHNNNGPPPMVRPNGPAPRSIEELCQPSINGRGGPIAPIPIQATNFGLYHHMIQQVQNTCQFHRLPDDDANRHIDKFLEITQHMKQNGVSDEALRLSLFPYYLTYHAIAWYDRLPRNSIHSFNDMMRKFLSKYFPPSMVTKLRNKIMKFEQKPHKSLFEAWERYKFSIDRCPNHNMLLVTKIDTFYNGLTLSHQDTINAAAGGTFMQKTLEECCELIENMTAHHNHWDTLAIRDEMSRNISSTTTTKSPEVVRQLEMMNKNFLDLMKQMRSVKSVSPKCKTCGGPHSFTECSAVDGYTQETAYATTANPRGDVKAITTRSGVSYDGPMIPLTPSPLPKEVERETEATKDKHLSLQELTSTRMTLELANRSTVIPEGDFILEEIETFLRTLKELSNLDNDYYDTARDILYLEKLLNEDPSPNLSPMKNDDLKQVDVAMTKPSIEEPPELELKDLPSHLEYAFLEETDKLPIIISKELKE</sequence>
<protein>
    <submittedName>
        <fullName evidence="3">Reverse transcriptase domain-containing protein</fullName>
    </submittedName>
</protein>
<reference evidence="3" key="2">
    <citation type="submission" date="2022-01" db="EMBL/GenBank/DDBJ databases">
        <authorList>
            <person name="Yamashiro T."/>
            <person name="Shiraishi A."/>
            <person name="Satake H."/>
            <person name="Nakayama K."/>
        </authorList>
    </citation>
    <scope>NUCLEOTIDE SEQUENCE</scope>
</reference>
<keyword evidence="4" id="KW-1185">Reference proteome</keyword>
<evidence type="ECO:0000313" key="3">
    <source>
        <dbReference type="EMBL" id="GJT09018.1"/>
    </source>
</evidence>
<dbReference type="InterPro" id="IPR005162">
    <property type="entry name" value="Retrotrans_gag_dom"/>
</dbReference>
<dbReference type="PANTHER" id="PTHR33223:SF11">
    <property type="entry name" value="ELEMENT PROTEIN, PUTATIVE-RELATED"/>
    <property type="match status" value="1"/>
</dbReference>
<evidence type="ECO:0000259" key="2">
    <source>
        <dbReference type="Pfam" id="PF03732"/>
    </source>
</evidence>
<organism evidence="3 4">
    <name type="scientific">Tanacetum coccineum</name>
    <dbReference type="NCBI Taxonomy" id="301880"/>
    <lineage>
        <taxon>Eukaryota</taxon>
        <taxon>Viridiplantae</taxon>
        <taxon>Streptophyta</taxon>
        <taxon>Embryophyta</taxon>
        <taxon>Tracheophyta</taxon>
        <taxon>Spermatophyta</taxon>
        <taxon>Magnoliopsida</taxon>
        <taxon>eudicotyledons</taxon>
        <taxon>Gunneridae</taxon>
        <taxon>Pentapetalae</taxon>
        <taxon>asterids</taxon>
        <taxon>campanulids</taxon>
        <taxon>Asterales</taxon>
        <taxon>Asteraceae</taxon>
        <taxon>Asteroideae</taxon>
        <taxon>Anthemideae</taxon>
        <taxon>Anthemidinae</taxon>
        <taxon>Tanacetum</taxon>
    </lineage>
</organism>
<dbReference type="EMBL" id="BQNB010012876">
    <property type="protein sequence ID" value="GJT09018.1"/>
    <property type="molecule type" value="Genomic_DNA"/>
</dbReference>
<dbReference type="GO" id="GO:0003964">
    <property type="term" value="F:RNA-directed DNA polymerase activity"/>
    <property type="evidence" value="ECO:0007669"/>
    <property type="project" value="UniProtKB-KW"/>
</dbReference>
<name>A0ABQ5B668_9ASTR</name>
<evidence type="ECO:0000256" key="1">
    <source>
        <dbReference type="SAM" id="MobiDB-lite"/>
    </source>
</evidence>
<reference evidence="3" key="1">
    <citation type="journal article" date="2022" name="Int. J. Mol. Sci.">
        <title>Draft Genome of Tanacetum Coccineum: Genomic Comparison of Closely Related Tanacetum-Family Plants.</title>
        <authorList>
            <person name="Yamashiro T."/>
            <person name="Shiraishi A."/>
            <person name="Nakayama K."/>
            <person name="Satake H."/>
        </authorList>
    </citation>
    <scope>NUCLEOTIDE SEQUENCE</scope>
</reference>
<keyword evidence="3" id="KW-0695">RNA-directed DNA polymerase</keyword>
<feature type="region of interest" description="Disordered" evidence="1">
    <location>
        <begin position="1"/>
        <end position="27"/>
    </location>
</feature>
<dbReference type="PANTHER" id="PTHR33223">
    <property type="entry name" value="CCHC-TYPE DOMAIN-CONTAINING PROTEIN"/>
    <property type="match status" value="1"/>
</dbReference>
<dbReference type="Pfam" id="PF03732">
    <property type="entry name" value="Retrotrans_gag"/>
    <property type="match status" value="1"/>
</dbReference>
<comment type="caution">
    <text evidence="3">The sequence shown here is derived from an EMBL/GenBank/DDBJ whole genome shotgun (WGS) entry which is preliminary data.</text>
</comment>
<proteinExistence type="predicted"/>
<accession>A0ABQ5B668</accession>
<dbReference type="Proteomes" id="UP001151760">
    <property type="component" value="Unassembled WGS sequence"/>
</dbReference>
<gene>
    <name evidence="3" type="ORF">Tco_0843480</name>
</gene>
<feature type="compositionally biased region" description="Pro residues" evidence="1">
    <location>
        <begin position="47"/>
        <end position="65"/>
    </location>
</feature>
<feature type="region of interest" description="Disordered" evidence="1">
    <location>
        <begin position="40"/>
        <end position="83"/>
    </location>
</feature>
<feature type="compositionally biased region" description="Polar residues" evidence="1">
    <location>
        <begin position="1"/>
        <end position="11"/>
    </location>
</feature>
<feature type="domain" description="Retrotransposon gag" evidence="2">
    <location>
        <begin position="152"/>
        <end position="244"/>
    </location>
</feature>